<protein>
    <recommendedName>
        <fullName evidence="4">FlgN protein</fullName>
    </recommendedName>
</protein>
<reference evidence="2 3" key="1">
    <citation type="submission" date="2019-07" db="EMBL/GenBank/DDBJ databases">
        <title>Litoreibacter alkalisoli sp. nov., isolated from saline-alkaline soil.</title>
        <authorList>
            <person name="Wang S."/>
            <person name="Xu L."/>
            <person name="Xing Y.-T."/>
            <person name="Sun J.-Q."/>
        </authorList>
    </citation>
    <scope>NUCLEOTIDE SEQUENCE [LARGE SCALE GENOMIC DNA]</scope>
    <source>
        <strain evidence="2 3">LN3S51</strain>
    </source>
</reference>
<dbReference type="SUPFAM" id="SSF140566">
    <property type="entry name" value="FlgN-like"/>
    <property type="match status" value="1"/>
</dbReference>
<name>A0A5B8IWU8_9RHOB</name>
<feature type="compositionally biased region" description="Low complexity" evidence="1">
    <location>
        <begin position="88"/>
        <end position="99"/>
    </location>
</feature>
<evidence type="ECO:0008006" key="4">
    <source>
        <dbReference type="Google" id="ProtNLM"/>
    </source>
</evidence>
<evidence type="ECO:0000313" key="2">
    <source>
        <dbReference type="EMBL" id="QDY70164.1"/>
    </source>
</evidence>
<organism evidence="2 3">
    <name type="scientific">Qingshengfaniella alkalisoli</name>
    <dbReference type="NCBI Taxonomy" id="2599296"/>
    <lineage>
        <taxon>Bacteria</taxon>
        <taxon>Pseudomonadati</taxon>
        <taxon>Pseudomonadota</taxon>
        <taxon>Alphaproteobacteria</taxon>
        <taxon>Rhodobacterales</taxon>
        <taxon>Paracoccaceae</taxon>
        <taxon>Qingshengfaniella</taxon>
    </lineage>
</organism>
<dbReference type="Gene3D" id="1.20.58.300">
    <property type="entry name" value="FlgN-like"/>
    <property type="match status" value="1"/>
</dbReference>
<dbReference type="KEGG" id="lit:FPZ52_11375"/>
<keyword evidence="3" id="KW-1185">Reference proteome</keyword>
<dbReference type="RefSeq" id="WP_146365584.1">
    <property type="nucleotide sequence ID" value="NZ_CP042261.1"/>
</dbReference>
<feature type="region of interest" description="Disordered" evidence="1">
    <location>
        <begin position="85"/>
        <end position="110"/>
    </location>
</feature>
<accession>A0A5B8IWU8</accession>
<evidence type="ECO:0000256" key="1">
    <source>
        <dbReference type="SAM" id="MobiDB-lite"/>
    </source>
</evidence>
<dbReference type="InterPro" id="IPR036679">
    <property type="entry name" value="FlgN-like_sf"/>
</dbReference>
<dbReference type="EMBL" id="CP042261">
    <property type="protein sequence ID" value="QDY70164.1"/>
    <property type="molecule type" value="Genomic_DNA"/>
</dbReference>
<dbReference type="OrthoDB" id="7862070at2"/>
<proteinExistence type="predicted"/>
<dbReference type="GO" id="GO:0044780">
    <property type="term" value="P:bacterial-type flagellum assembly"/>
    <property type="evidence" value="ECO:0007669"/>
    <property type="project" value="InterPro"/>
</dbReference>
<dbReference type="AlphaFoldDB" id="A0A5B8IWU8"/>
<gene>
    <name evidence="2" type="ORF">FPZ52_11375</name>
</gene>
<evidence type="ECO:0000313" key="3">
    <source>
        <dbReference type="Proteomes" id="UP000318483"/>
    </source>
</evidence>
<dbReference type="Proteomes" id="UP000318483">
    <property type="component" value="Chromosome"/>
</dbReference>
<sequence>MNAHDKLEALLDKERQKLITSDLNGLQQIAEQKVALIDRIKRVSLDQSELSALARKLKRNQALMQACSEGIGTAKQRLSDLLQNRAATTTYTGNGQRTTHQTPQSIEKRA</sequence>
<feature type="compositionally biased region" description="Polar residues" evidence="1">
    <location>
        <begin position="100"/>
        <end position="110"/>
    </location>
</feature>